<sequence>MGLFDFLGALANCLCGPSSTQPQQGQQPEVYQLPPRPPVEQQQVQLQPQAQPAPYYPAPQLSFPVPQPEHPPQHAQKPHHKPHHQKPHRPHEQGAAGESYAHPGAASPPPSSPPRVSSPPAAAHAPVPPQFQRANGQVVRVFPLPYASFLSPTRLSSPLRVFPL</sequence>
<dbReference type="Proteomes" id="UP000298327">
    <property type="component" value="Unassembled WGS sequence"/>
</dbReference>
<proteinExistence type="predicted"/>
<evidence type="ECO:0000313" key="4">
    <source>
        <dbReference type="Proteomes" id="UP000298327"/>
    </source>
</evidence>
<feature type="non-terminal residue" evidence="3">
    <location>
        <position position="164"/>
    </location>
</feature>
<name>A0A4Y9XX40_9AGAM</name>
<keyword evidence="4" id="KW-1185">Reference proteome</keyword>
<feature type="compositionally biased region" description="Low complexity" evidence="1">
    <location>
        <begin position="39"/>
        <end position="61"/>
    </location>
</feature>
<reference evidence="3 4" key="1">
    <citation type="submission" date="2019-02" db="EMBL/GenBank/DDBJ databases">
        <title>Genome sequencing of the rare red list fungi Dentipellis fragilis.</title>
        <authorList>
            <person name="Buettner E."/>
            <person name="Kellner H."/>
        </authorList>
    </citation>
    <scope>NUCLEOTIDE SEQUENCE [LARGE SCALE GENOMIC DNA]</scope>
    <source>
        <strain evidence="3 4">DSM 105465</strain>
    </source>
</reference>
<evidence type="ECO:0008006" key="5">
    <source>
        <dbReference type="Google" id="ProtNLM"/>
    </source>
</evidence>
<evidence type="ECO:0000256" key="1">
    <source>
        <dbReference type="SAM" id="MobiDB-lite"/>
    </source>
</evidence>
<accession>A0A4Y9XX40</accession>
<evidence type="ECO:0000256" key="2">
    <source>
        <dbReference type="SAM" id="SignalP"/>
    </source>
</evidence>
<evidence type="ECO:0000313" key="3">
    <source>
        <dbReference type="EMBL" id="TFY53711.1"/>
    </source>
</evidence>
<feature type="compositionally biased region" description="Basic residues" evidence="1">
    <location>
        <begin position="76"/>
        <end position="89"/>
    </location>
</feature>
<dbReference type="AlphaFoldDB" id="A0A4Y9XX40"/>
<feature type="signal peptide" evidence="2">
    <location>
        <begin position="1"/>
        <end position="20"/>
    </location>
</feature>
<feature type="chain" id="PRO_5021255719" description="Ataxin-2 C-terminal domain-containing protein" evidence="2">
    <location>
        <begin position="21"/>
        <end position="164"/>
    </location>
</feature>
<feature type="compositionally biased region" description="Pro residues" evidence="1">
    <location>
        <begin position="106"/>
        <end position="117"/>
    </location>
</feature>
<dbReference type="EMBL" id="SEOQ01001115">
    <property type="protein sequence ID" value="TFY53711.1"/>
    <property type="molecule type" value="Genomic_DNA"/>
</dbReference>
<comment type="caution">
    <text evidence="3">The sequence shown here is derived from an EMBL/GenBank/DDBJ whole genome shotgun (WGS) entry which is preliminary data.</text>
</comment>
<organism evidence="3 4">
    <name type="scientific">Dentipellis fragilis</name>
    <dbReference type="NCBI Taxonomy" id="205917"/>
    <lineage>
        <taxon>Eukaryota</taxon>
        <taxon>Fungi</taxon>
        <taxon>Dikarya</taxon>
        <taxon>Basidiomycota</taxon>
        <taxon>Agaricomycotina</taxon>
        <taxon>Agaricomycetes</taxon>
        <taxon>Russulales</taxon>
        <taxon>Hericiaceae</taxon>
        <taxon>Dentipellis</taxon>
    </lineage>
</organism>
<keyword evidence="2" id="KW-0732">Signal</keyword>
<protein>
    <recommendedName>
        <fullName evidence="5">Ataxin-2 C-terminal domain-containing protein</fullName>
    </recommendedName>
</protein>
<gene>
    <name evidence="3" type="ORF">EVG20_g9994</name>
</gene>
<feature type="region of interest" description="Disordered" evidence="1">
    <location>
        <begin position="16"/>
        <end position="131"/>
    </location>
</feature>
<feature type="compositionally biased region" description="Low complexity" evidence="1">
    <location>
        <begin position="16"/>
        <end position="28"/>
    </location>
</feature>